<organism evidence="3 4">
    <name type="scientific">Gloeophyllum trabeum (strain ATCC 11539 / FP-39264 / Madison 617)</name>
    <name type="common">Brown rot fungus</name>
    <dbReference type="NCBI Taxonomy" id="670483"/>
    <lineage>
        <taxon>Eukaryota</taxon>
        <taxon>Fungi</taxon>
        <taxon>Dikarya</taxon>
        <taxon>Basidiomycota</taxon>
        <taxon>Agaricomycotina</taxon>
        <taxon>Agaricomycetes</taxon>
        <taxon>Gloeophyllales</taxon>
        <taxon>Gloeophyllaceae</taxon>
        <taxon>Gloeophyllum</taxon>
    </lineage>
</organism>
<dbReference type="Proteomes" id="UP000030669">
    <property type="component" value="Unassembled WGS sequence"/>
</dbReference>
<proteinExistence type="predicted"/>
<dbReference type="STRING" id="670483.S7RSD6"/>
<feature type="compositionally biased region" description="Polar residues" evidence="1">
    <location>
        <begin position="233"/>
        <end position="250"/>
    </location>
</feature>
<keyword evidence="4" id="KW-1185">Reference proteome</keyword>
<dbReference type="OMA" id="RSPMEFC"/>
<dbReference type="GeneID" id="19299252"/>
<dbReference type="GO" id="GO:0030466">
    <property type="term" value="P:silent mating-type cassette heterochromatin formation"/>
    <property type="evidence" value="ECO:0007669"/>
    <property type="project" value="TreeGrafter"/>
</dbReference>
<dbReference type="PANTHER" id="PTHR38046">
    <property type="entry name" value="CRYPTIC LOCI REGULATOR 2"/>
    <property type="match status" value="1"/>
</dbReference>
<dbReference type="GO" id="GO:0031934">
    <property type="term" value="C:mating-type region heterochromatin"/>
    <property type="evidence" value="ECO:0007669"/>
    <property type="project" value="TreeGrafter"/>
</dbReference>
<evidence type="ECO:0000256" key="1">
    <source>
        <dbReference type="SAM" id="MobiDB-lite"/>
    </source>
</evidence>
<dbReference type="PANTHER" id="PTHR38046:SF1">
    <property type="entry name" value="CRYPTIC LOCI REGULATOR 2"/>
    <property type="match status" value="1"/>
</dbReference>
<feature type="region of interest" description="Disordered" evidence="1">
    <location>
        <begin position="1"/>
        <end position="32"/>
    </location>
</feature>
<gene>
    <name evidence="3" type="ORF">GLOTRDRAFT_110620</name>
</gene>
<dbReference type="EMBL" id="KB469299">
    <property type="protein sequence ID" value="EPQ57545.1"/>
    <property type="molecule type" value="Genomic_DNA"/>
</dbReference>
<evidence type="ECO:0000259" key="2">
    <source>
        <dbReference type="Pfam" id="PF16761"/>
    </source>
</evidence>
<feature type="compositionally biased region" description="Polar residues" evidence="1">
    <location>
        <begin position="1"/>
        <end position="13"/>
    </location>
</feature>
<dbReference type="GO" id="GO:0070824">
    <property type="term" value="C:SHREC complex"/>
    <property type="evidence" value="ECO:0007669"/>
    <property type="project" value="InterPro"/>
</dbReference>
<dbReference type="RefSeq" id="XP_007864623.1">
    <property type="nucleotide sequence ID" value="XM_007866432.1"/>
</dbReference>
<dbReference type="eggNOG" id="ENOG502S16G">
    <property type="taxonomic scope" value="Eukaryota"/>
</dbReference>
<dbReference type="HOGENOM" id="CLU_093920_0_0_1"/>
<dbReference type="KEGG" id="gtr:GLOTRDRAFT_110620"/>
<protein>
    <recommendedName>
        <fullName evidence="2">Cryptic loci regulator 2 N-terminal domain-containing protein</fullName>
    </recommendedName>
</protein>
<dbReference type="InterPro" id="IPR038986">
    <property type="entry name" value="Clr2"/>
</dbReference>
<dbReference type="OrthoDB" id="3232761at2759"/>
<dbReference type="AlphaFoldDB" id="S7RSD6"/>
<dbReference type="Pfam" id="PF16761">
    <property type="entry name" value="Clr2_transil"/>
    <property type="match status" value="1"/>
</dbReference>
<dbReference type="GO" id="GO:0033553">
    <property type="term" value="C:rDNA heterochromatin"/>
    <property type="evidence" value="ECO:0007669"/>
    <property type="project" value="TreeGrafter"/>
</dbReference>
<reference evidence="3 4" key="1">
    <citation type="journal article" date="2012" name="Science">
        <title>The Paleozoic origin of enzymatic lignin decomposition reconstructed from 31 fungal genomes.</title>
        <authorList>
            <person name="Floudas D."/>
            <person name="Binder M."/>
            <person name="Riley R."/>
            <person name="Barry K."/>
            <person name="Blanchette R.A."/>
            <person name="Henrissat B."/>
            <person name="Martinez A.T."/>
            <person name="Otillar R."/>
            <person name="Spatafora J.W."/>
            <person name="Yadav J.S."/>
            <person name="Aerts A."/>
            <person name="Benoit I."/>
            <person name="Boyd A."/>
            <person name="Carlson A."/>
            <person name="Copeland A."/>
            <person name="Coutinho P.M."/>
            <person name="de Vries R.P."/>
            <person name="Ferreira P."/>
            <person name="Findley K."/>
            <person name="Foster B."/>
            <person name="Gaskell J."/>
            <person name="Glotzer D."/>
            <person name="Gorecki P."/>
            <person name="Heitman J."/>
            <person name="Hesse C."/>
            <person name="Hori C."/>
            <person name="Igarashi K."/>
            <person name="Jurgens J.A."/>
            <person name="Kallen N."/>
            <person name="Kersten P."/>
            <person name="Kohler A."/>
            <person name="Kuees U."/>
            <person name="Kumar T.K.A."/>
            <person name="Kuo A."/>
            <person name="LaButti K."/>
            <person name="Larrondo L.F."/>
            <person name="Lindquist E."/>
            <person name="Ling A."/>
            <person name="Lombard V."/>
            <person name="Lucas S."/>
            <person name="Lundell T."/>
            <person name="Martin R."/>
            <person name="McLaughlin D.J."/>
            <person name="Morgenstern I."/>
            <person name="Morin E."/>
            <person name="Murat C."/>
            <person name="Nagy L.G."/>
            <person name="Nolan M."/>
            <person name="Ohm R.A."/>
            <person name="Patyshakuliyeva A."/>
            <person name="Rokas A."/>
            <person name="Ruiz-Duenas F.J."/>
            <person name="Sabat G."/>
            <person name="Salamov A."/>
            <person name="Samejima M."/>
            <person name="Schmutz J."/>
            <person name="Slot J.C."/>
            <person name="St John F."/>
            <person name="Stenlid J."/>
            <person name="Sun H."/>
            <person name="Sun S."/>
            <person name="Syed K."/>
            <person name="Tsang A."/>
            <person name="Wiebenga A."/>
            <person name="Young D."/>
            <person name="Pisabarro A."/>
            <person name="Eastwood D.C."/>
            <person name="Martin F."/>
            <person name="Cullen D."/>
            <person name="Grigoriev I.V."/>
            <person name="Hibbett D.S."/>
        </authorList>
    </citation>
    <scope>NUCLEOTIDE SEQUENCE [LARGE SCALE GENOMIC DNA]</scope>
    <source>
        <strain evidence="3 4">ATCC 11539</strain>
    </source>
</reference>
<feature type="domain" description="Cryptic loci regulator 2 N-terminal" evidence="2">
    <location>
        <begin position="115"/>
        <end position="182"/>
    </location>
</feature>
<evidence type="ECO:0000313" key="3">
    <source>
        <dbReference type="EMBL" id="EPQ57545.1"/>
    </source>
</evidence>
<evidence type="ECO:0000313" key="4">
    <source>
        <dbReference type="Proteomes" id="UP000030669"/>
    </source>
</evidence>
<dbReference type="InterPro" id="IPR031915">
    <property type="entry name" value="Clr2_N"/>
</dbReference>
<feature type="region of interest" description="Disordered" evidence="1">
    <location>
        <begin position="233"/>
        <end position="261"/>
    </location>
</feature>
<sequence length="267" mass="30603">MPPSSYASNSNNRTRPRHSSRPQDEGKLTKSPYYRIVEDRFSNLTEVVLRNSDGDPSRLPPKQKTFRVVDEDGEVNYLEEANEKIEKHWRKVIGRFLAKEVLEKDGWRGRRDNCLLQSLPENYRLYTHKKGDKDIPRTDAYLFGGPHKFRSPEEFCLHARWLALGSPTKTFTNKPDCACVYCDKRYTQKQLNKMWGIVSATPARRGPRKKSDGSTTDWSNICAKDYTKLNTATQPSTVIPPTQQQPSSDTAAGDHEVFNPRPVLCNL</sequence>
<accession>S7RSD6</accession>
<name>S7RSD6_GLOTA</name>